<keyword evidence="2" id="KW-1185">Reference proteome</keyword>
<reference evidence="1" key="1">
    <citation type="submission" date="2018-11" db="EMBL/GenBank/DDBJ databases">
        <authorList>
            <person name="Alioto T."/>
            <person name="Alioto T."/>
        </authorList>
    </citation>
    <scope>NUCLEOTIDE SEQUENCE</scope>
</reference>
<organism evidence="1 2">
    <name type="scientific">Mytilus galloprovincialis</name>
    <name type="common">Mediterranean mussel</name>
    <dbReference type="NCBI Taxonomy" id="29158"/>
    <lineage>
        <taxon>Eukaryota</taxon>
        <taxon>Metazoa</taxon>
        <taxon>Spiralia</taxon>
        <taxon>Lophotrochozoa</taxon>
        <taxon>Mollusca</taxon>
        <taxon>Bivalvia</taxon>
        <taxon>Autobranchia</taxon>
        <taxon>Pteriomorphia</taxon>
        <taxon>Mytilida</taxon>
        <taxon>Mytiloidea</taxon>
        <taxon>Mytilidae</taxon>
        <taxon>Mytilinae</taxon>
        <taxon>Mytilus</taxon>
    </lineage>
</organism>
<comment type="caution">
    <text evidence="1">The sequence shown here is derived from an EMBL/GenBank/DDBJ whole genome shotgun (WGS) entry which is preliminary data.</text>
</comment>
<name>A0A8B6D534_MYTGA</name>
<sequence>MANTFAGMEGYKLQPQKSVDINIKPKPSKKETLLEEYTFNEAIMPRVDSAMHLGIIRTNSLKQNIIANIEENIKKIKEEVIMLYLAVASMVKMDWIWKL</sequence>
<proteinExistence type="predicted"/>
<accession>A0A8B6D534</accession>
<evidence type="ECO:0000313" key="2">
    <source>
        <dbReference type="Proteomes" id="UP000596742"/>
    </source>
</evidence>
<protein>
    <submittedName>
        <fullName evidence="1">Uncharacterized protein</fullName>
    </submittedName>
</protein>
<evidence type="ECO:0000313" key="1">
    <source>
        <dbReference type="EMBL" id="VDI15222.1"/>
    </source>
</evidence>
<dbReference type="EMBL" id="UYJE01002956">
    <property type="protein sequence ID" value="VDI15222.1"/>
    <property type="molecule type" value="Genomic_DNA"/>
</dbReference>
<dbReference type="Proteomes" id="UP000596742">
    <property type="component" value="Unassembled WGS sequence"/>
</dbReference>
<gene>
    <name evidence="1" type="ORF">MGAL_10B016786</name>
</gene>
<dbReference type="AlphaFoldDB" id="A0A8B6D534"/>